<feature type="transmembrane region" description="Helical" evidence="1">
    <location>
        <begin position="17"/>
        <end position="35"/>
    </location>
</feature>
<evidence type="ECO:0000313" key="3">
    <source>
        <dbReference type="Proteomes" id="UP000215999"/>
    </source>
</evidence>
<accession>A0ABX4FWV4</accession>
<sequence>MITQKVHSDNGGREGKWVALSIILILLVSAVLLPYHKQQSTTAELAQHQIAVADIEQKSLGLIADLRLAHEEVRNLYFDALEQQVNVTDVDLTDSTVSQWVNIAELRDMWLPPFIEDKSWEFQGKHQWTLIAPATYQGIAQTHDGAKSLVLIAAHEEPEIWLDLNNNAAPMMASDTVISDQMLIDASWIQIAFEQSGSAPHGH</sequence>
<dbReference type="InterPro" id="IPR046160">
    <property type="entry name" value="DUF6162"/>
</dbReference>
<dbReference type="EMBL" id="NOIF01000088">
    <property type="protein sequence ID" value="OZS43296.1"/>
    <property type="molecule type" value="Genomic_DNA"/>
</dbReference>
<organism evidence="2 3">
    <name type="scientific">Photobacterium sanguinicancri</name>
    <dbReference type="NCBI Taxonomy" id="875932"/>
    <lineage>
        <taxon>Bacteria</taxon>
        <taxon>Pseudomonadati</taxon>
        <taxon>Pseudomonadota</taxon>
        <taxon>Gammaproteobacteria</taxon>
        <taxon>Vibrionales</taxon>
        <taxon>Vibrionaceae</taxon>
        <taxon>Photobacterium</taxon>
    </lineage>
</organism>
<keyword evidence="3" id="KW-1185">Reference proteome</keyword>
<name>A0ABX4FWV4_9GAMM</name>
<reference evidence="2 3" key="1">
    <citation type="journal article" date="2016" name="Antonie Van Leeuwenhoek">
        <title>Photobacterium sanguinicancri sp. nov. isolated from marine animals.</title>
        <authorList>
            <person name="Gomez-Gil B."/>
            <person name="Roque A."/>
            <person name="Rotllant G."/>
            <person name="Romalde J.L."/>
            <person name="Doce A."/>
            <person name="Eggermont M."/>
            <person name="Defoirdt T."/>
        </authorList>
    </citation>
    <scope>NUCLEOTIDE SEQUENCE [LARGE SCALE GENOMIC DNA]</scope>
    <source>
        <strain evidence="2 3">CAIM 1827</strain>
    </source>
</reference>
<comment type="caution">
    <text evidence="2">The sequence shown here is derived from an EMBL/GenBank/DDBJ whole genome shotgun (WGS) entry which is preliminary data.</text>
</comment>
<keyword evidence="1" id="KW-0472">Membrane</keyword>
<evidence type="ECO:0000256" key="1">
    <source>
        <dbReference type="SAM" id="Phobius"/>
    </source>
</evidence>
<protein>
    <submittedName>
        <fullName evidence="2">Uncharacterized protein</fullName>
    </submittedName>
</protein>
<proteinExistence type="predicted"/>
<gene>
    <name evidence="2" type="ORF">ASV53_13930</name>
</gene>
<dbReference type="Proteomes" id="UP000215999">
    <property type="component" value="Unassembled WGS sequence"/>
</dbReference>
<evidence type="ECO:0000313" key="2">
    <source>
        <dbReference type="EMBL" id="OZS43296.1"/>
    </source>
</evidence>
<dbReference type="Pfam" id="PF19659">
    <property type="entry name" value="DUF6162"/>
    <property type="match status" value="1"/>
</dbReference>
<dbReference type="RefSeq" id="WP_094957501.1">
    <property type="nucleotide sequence ID" value="NZ_AP024851.1"/>
</dbReference>
<keyword evidence="1" id="KW-1133">Transmembrane helix</keyword>
<keyword evidence="1" id="KW-0812">Transmembrane</keyword>